<keyword evidence="1" id="KW-0472">Membrane</keyword>
<name>A0A8J2J565_9HEXA</name>
<dbReference type="Proteomes" id="UP000708208">
    <property type="component" value="Unassembled WGS sequence"/>
</dbReference>
<reference evidence="2" key="1">
    <citation type="submission" date="2021-06" db="EMBL/GenBank/DDBJ databases">
        <authorList>
            <person name="Hodson N. C."/>
            <person name="Mongue J. A."/>
            <person name="Jaron S. K."/>
        </authorList>
    </citation>
    <scope>NUCLEOTIDE SEQUENCE</scope>
</reference>
<accession>A0A8J2J565</accession>
<gene>
    <name evidence="2" type="ORF">AFUS01_LOCUS694</name>
</gene>
<keyword evidence="1" id="KW-0812">Transmembrane</keyword>
<feature type="transmembrane region" description="Helical" evidence="1">
    <location>
        <begin position="9"/>
        <end position="27"/>
    </location>
</feature>
<evidence type="ECO:0000313" key="3">
    <source>
        <dbReference type="Proteomes" id="UP000708208"/>
    </source>
</evidence>
<comment type="caution">
    <text evidence="2">The sequence shown here is derived from an EMBL/GenBank/DDBJ whole genome shotgun (WGS) entry which is preliminary data.</text>
</comment>
<dbReference type="EMBL" id="CAJVCH010003651">
    <property type="protein sequence ID" value="CAG7649689.1"/>
    <property type="molecule type" value="Genomic_DNA"/>
</dbReference>
<evidence type="ECO:0000256" key="1">
    <source>
        <dbReference type="SAM" id="Phobius"/>
    </source>
</evidence>
<organism evidence="2 3">
    <name type="scientific">Allacma fusca</name>
    <dbReference type="NCBI Taxonomy" id="39272"/>
    <lineage>
        <taxon>Eukaryota</taxon>
        <taxon>Metazoa</taxon>
        <taxon>Ecdysozoa</taxon>
        <taxon>Arthropoda</taxon>
        <taxon>Hexapoda</taxon>
        <taxon>Collembola</taxon>
        <taxon>Symphypleona</taxon>
        <taxon>Sminthuridae</taxon>
        <taxon>Allacma</taxon>
    </lineage>
</organism>
<keyword evidence="1" id="KW-1133">Transmembrane helix</keyword>
<protein>
    <submittedName>
        <fullName evidence="2">Uncharacterized protein</fullName>
    </submittedName>
</protein>
<proteinExistence type="predicted"/>
<sequence>MKLISRKQLLTVIVIVVGLMIIATFGSPPTPGPPIGGGPCVPHNGRCWSTRQCCTGICDKMLAYCIDV</sequence>
<dbReference type="AlphaFoldDB" id="A0A8J2J565"/>
<keyword evidence="3" id="KW-1185">Reference proteome</keyword>
<evidence type="ECO:0000313" key="2">
    <source>
        <dbReference type="EMBL" id="CAG7649689.1"/>
    </source>
</evidence>